<gene>
    <name evidence="2" type="ORF">J1M35_12935</name>
</gene>
<feature type="transmembrane region" description="Helical" evidence="1">
    <location>
        <begin position="111"/>
        <end position="130"/>
    </location>
</feature>
<name>A0A975CH16_9BURK</name>
<keyword evidence="1" id="KW-0812">Transmembrane</keyword>
<sequence>MPTPVHEVVISSALAGGLLTLGALAMAEWLTEGRGIGALRNLVFVLLMGSAVILIIGFPETLWPGLDNRVLRMLRASMGPLAASTTLYYLGQWMGGTRQDPVMNRITNWSAAIMLVLALALALAGMLVPAERFRDVFELTALCNVLAVLPGFAAAFRAAKLGDRLARGMALATAVLGAMTSGLYMLGLEGRTLGPLVWLLTAVLTIAFFTLTSTLVSVRNRELRHLSRLSRIEPGVEPATQLPTGSHLLRKVEHAFWTAGRRQAQCAVVCVYLDNLYELNDDDRSAENQLLVAMAARIRRAAGFRCVVGIDHPRCFVAVLTLDAEPQAFSAMIHRLRAYASESIEVLRRDQPSYRFTPRVGVGVVVAEAVGAVPRVLLDEAEQAARAAVPPELMATQY</sequence>
<dbReference type="SUPFAM" id="SSF55073">
    <property type="entry name" value="Nucleotide cyclase"/>
    <property type="match status" value="1"/>
</dbReference>
<proteinExistence type="predicted"/>
<keyword evidence="1" id="KW-0472">Membrane</keyword>
<feature type="transmembrane region" description="Helical" evidence="1">
    <location>
        <begin position="198"/>
        <end position="218"/>
    </location>
</feature>
<dbReference type="KEGG" id="otd:J1M35_12935"/>
<evidence type="ECO:0000313" key="3">
    <source>
        <dbReference type="Proteomes" id="UP000663903"/>
    </source>
</evidence>
<keyword evidence="1" id="KW-1133">Transmembrane helix</keyword>
<keyword evidence="3" id="KW-1185">Reference proteome</keyword>
<feature type="transmembrane region" description="Helical" evidence="1">
    <location>
        <begin position="136"/>
        <end position="156"/>
    </location>
</feature>
<evidence type="ECO:0000256" key="1">
    <source>
        <dbReference type="SAM" id="Phobius"/>
    </source>
</evidence>
<dbReference type="AlphaFoldDB" id="A0A975CH16"/>
<evidence type="ECO:0008006" key="4">
    <source>
        <dbReference type="Google" id="ProtNLM"/>
    </source>
</evidence>
<organism evidence="2 3">
    <name type="scientific">Ottowia testudinis</name>
    <dbReference type="NCBI Taxonomy" id="2816950"/>
    <lineage>
        <taxon>Bacteria</taxon>
        <taxon>Pseudomonadati</taxon>
        <taxon>Pseudomonadota</taxon>
        <taxon>Betaproteobacteria</taxon>
        <taxon>Burkholderiales</taxon>
        <taxon>Comamonadaceae</taxon>
        <taxon>Ottowia</taxon>
    </lineage>
</organism>
<dbReference type="Gene3D" id="3.30.70.270">
    <property type="match status" value="1"/>
</dbReference>
<feature type="transmembrane region" description="Helical" evidence="1">
    <location>
        <begin position="39"/>
        <end position="58"/>
    </location>
</feature>
<dbReference type="InterPro" id="IPR029787">
    <property type="entry name" value="Nucleotide_cyclase"/>
</dbReference>
<dbReference type="EMBL" id="CP071796">
    <property type="protein sequence ID" value="QTD44039.1"/>
    <property type="molecule type" value="Genomic_DNA"/>
</dbReference>
<evidence type="ECO:0000313" key="2">
    <source>
        <dbReference type="EMBL" id="QTD44039.1"/>
    </source>
</evidence>
<accession>A0A975CH16</accession>
<feature type="transmembrane region" description="Helical" evidence="1">
    <location>
        <begin position="168"/>
        <end position="186"/>
    </location>
</feature>
<protein>
    <recommendedName>
        <fullName evidence="4">GGDEF domain-containing protein</fullName>
    </recommendedName>
</protein>
<dbReference type="Proteomes" id="UP000663903">
    <property type="component" value="Chromosome"/>
</dbReference>
<dbReference type="RefSeq" id="WP_208007445.1">
    <property type="nucleotide sequence ID" value="NZ_CP071796.1"/>
</dbReference>
<feature type="transmembrane region" description="Helical" evidence="1">
    <location>
        <begin position="6"/>
        <end position="27"/>
    </location>
</feature>
<dbReference type="InterPro" id="IPR043128">
    <property type="entry name" value="Rev_trsase/Diguanyl_cyclase"/>
</dbReference>
<reference evidence="2" key="1">
    <citation type="submission" date="2021-03" db="EMBL/GenBank/DDBJ databases">
        <title>Ottowia sp. 27C isolated from the cloaca of a Giant Asian pond turtle (Heosemys grandis).</title>
        <authorList>
            <person name="Spergser J."/>
            <person name="Busse H.-J."/>
        </authorList>
    </citation>
    <scope>NUCLEOTIDE SEQUENCE</scope>
    <source>
        <strain evidence="2">27C</strain>
    </source>
</reference>